<dbReference type="EMBL" id="VLPK01000001">
    <property type="protein sequence ID" value="TSJ43263.1"/>
    <property type="molecule type" value="Genomic_DNA"/>
</dbReference>
<dbReference type="GO" id="GO:0016811">
    <property type="term" value="F:hydrolase activity, acting on carbon-nitrogen (but not peptide) bonds, in linear amides"/>
    <property type="evidence" value="ECO:0007669"/>
    <property type="project" value="TreeGrafter"/>
</dbReference>
<keyword evidence="1" id="KW-0732">Signal</keyword>
<sequence length="314" mass="35350">MKYKKSSYLLFLLMLLSTANIFAQPGQRILAVIAHPDDESIFSVTLYKLAKEQHATLDLFVITNGEAGYKYSTLAEQYYGCKLTTAADAKKRLPTIRKKELHEGGKVIGISNYYFADQSDSHYTLNEREPLDTSWQVIKVRKQLHELLLHNHYNEVFCILPEAETHGGHKAATLLALDEVAALPADNRPLIFGAALHDKGDTARKFSALKGYSLTKTTSSLPSFVVDRTVSFSYLNRINYKIIANWELAAHKSQGATQMTMNDGDLEEFWSFNINTVNKKDEADSLFAKLNQSPYKTDEPKLVNPALALQLQQK</sequence>
<comment type="caution">
    <text evidence="2">The sequence shown here is derived from an EMBL/GenBank/DDBJ whole genome shotgun (WGS) entry which is preliminary data.</text>
</comment>
<evidence type="ECO:0000313" key="3">
    <source>
        <dbReference type="Proteomes" id="UP000318733"/>
    </source>
</evidence>
<organism evidence="2 3">
    <name type="scientific">Mucilaginibacter corticis</name>
    <dbReference type="NCBI Taxonomy" id="2597670"/>
    <lineage>
        <taxon>Bacteria</taxon>
        <taxon>Pseudomonadati</taxon>
        <taxon>Bacteroidota</taxon>
        <taxon>Sphingobacteriia</taxon>
        <taxon>Sphingobacteriales</taxon>
        <taxon>Sphingobacteriaceae</taxon>
        <taxon>Mucilaginibacter</taxon>
    </lineage>
</organism>
<feature type="signal peptide" evidence="1">
    <location>
        <begin position="1"/>
        <end position="23"/>
    </location>
</feature>
<dbReference type="Pfam" id="PF02585">
    <property type="entry name" value="PIG-L"/>
    <property type="match status" value="1"/>
</dbReference>
<dbReference type="InterPro" id="IPR003737">
    <property type="entry name" value="GlcNAc_PI_deacetylase-related"/>
</dbReference>
<evidence type="ECO:0000256" key="1">
    <source>
        <dbReference type="SAM" id="SignalP"/>
    </source>
</evidence>
<keyword evidence="3" id="KW-1185">Reference proteome</keyword>
<name>A0A556MTK7_9SPHI</name>
<dbReference type="AlphaFoldDB" id="A0A556MTK7"/>
<evidence type="ECO:0000313" key="2">
    <source>
        <dbReference type="EMBL" id="TSJ43263.1"/>
    </source>
</evidence>
<dbReference type="InterPro" id="IPR024078">
    <property type="entry name" value="LmbE-like_dom_sf"/>
</dbReference>
<dbReference type="Gene3D" id="3.40.50.10320">
    <property type="entry name" value="LmbE-like"/>
    <property type="match status" value="1"/>
</dbReference>
<protein>
    <submittedName>
        <fullName evidence="2">PIG-L family deacetylase</fullName>
    </submittedName>
</protein>
<reference evidence="2 3" key="1">
    <citation type="submission" date="2019-07" db="EMBL/GenBank/DDBJ databases">
        <authorList>
            <person name="Huq M.A."/>
        </authorList>
    </citation>
    <scope>NUCLEOTIDE SEQUENCE [LARGE SCALE GENOMIC DNA]</scope>
    <source>
        <strain evidence="2 3">MAH-19</strain>
    </source>
</reference>
<dbReference type="PANTHER" id="PTHR12993">
    <property type="entry name" value="N-ACETYLGLUCOSAMINYL-PHOSPHATIDYLINOSITOL DE-N-ACETYLASE-RELATED"/>
    <property type="match status" value="1"/>
</dbReference>
<proteinExistence type="predicted"/>
<dbReference type="Proteomes" id="UP000318733">
    <property type="component" value="Unassembled WGS sequence"/>
</dbReference>
<feature type="chain" id="PRO_5022072426" evidence="1">
    <location>
        <begin position="24"/>
        <end position="314"/>
    </location>
</feature>
<dbReference type="OrthoDB" id="937663at2"/>
<accession>A0A556MTK7</accession>
<dbReference type="RefSeq" id="WP_144246828.1">
    <property type="nucleotide sequence ID" value="NZ_VLPK01000001.1"/>
</dbReference>
<gene>
    <name evidence="2" type="ORF">FO440_03460</name>
</gene>
<dbReference type="SUPFAM" id="SSF102588">
    <property type="entry name" value="LmbE-like"/>
    <property type="match status" value="1"/>
</dbReference>
<dbReference type="PANTHER" id="PTHR12993:SF11">
    <property type="entry name" value="N-ACETYLGLUCOSAMINYL-PHOSPHATIDYLINOSITOL DE-N-ACETYLASE"/>
    <property type="match status" value="1"/>
</dbReference>